<dbReference type="InterPro" id="IPR050595">
    <property type="entry name" value="Bact_response_regulator"/>
</dbReference>
<dbReference type="EMBL" id="JACRDE010000265">
    <property type="protein sequence ID" value="MBI5249800.1"/>
    <property type="molecule type" value="Genomic_DNA"/>
</dbReference>
<dbReference type="PANTHER" id="PTHR44591">
    <property type="entry name" value="STRESS RESPONSE REGULATOR PROTEIN 1"/>
    <property type="match status" value="1"/>
</dbReference>
<dbReference type="SMART" id="SM00448">
    <property type="entry name" value="REC"/>
    <property type="match status" value="1"/>
</dbReference>
<dbReference type="AlphaFoldDB" id="A0A9D6V0H2"/>
<evidence type="ECO:0000313" key="5">
    <source>
        <dbReference type="EMBL" id="MBI5249800.1"/>
    </source>
</evidence>
<reference evidence="5" key="1">
    <citation type="submission" date="2020-07" db="EMBL/GenBank/DDBJ databases">
        <title>Huge and variable diversity of episymbiotic CPR bacteria and DPANN archaea in groundwater ecosystems.</title>
        <authorList>
            <person name="He C.Y."/>
            <person name="Keren R."/>
            <person name="Whittaker M."/>
            <person name="Farag I.F."/>
            <person name="Doudna J."/>
            <person name="Cate J.H.D."/>
            <person name="Banfield J.F."/>
        </authorList>
    </citation>
    <scope>NUCLEOTIDE SEQUENCE</scope>
    <source>
        <strain evidence="5">NC_groundwater_1664_Pr3_B-0.1um_52_9</strain>
    </source>
</reference>
<evidence type="ECO:0000256" key="2">
    <source>
        <dbReference type="PROSITE-ProRule" id="PRU00169"/>
    </source>
</evidence>
<organism evidence="5 6">
    <name type="scientific">Desulfomonile tiedjei</name>
    <dbReference type="NCBI Taxonomy" id="2358"/>
    <lineage>
        <taxon>Bacteria</taxon>
        <taxon>Pseudomonadati</taxon>
        <taxon>Thermodesulfobacteriota</taxon>
        <taxon>Desulfomonilia</taxon>
        <taxon>Desulfomonilales</taxon>
        <taxon>Desulfomonilaceae</taxon>
        <taxon>Desulfomonile</taxon>
    </lineage>
</organism>
<keyword evidence="1 2" id="KW-0597">Phosphoprotein</keyword>
<evidence type="ECO:0000313" key="6">
    <source>
        <dbReference type="Proteomes" id="UP000807825"/>
    </source>
</evidence>
<comment type="caution">
    <text evidence="5">The sequence shown here is derived from an EMBL/GenBank/DDBJ whole genome shotgun (WGS) entry which is preliminary data.</text>
</comment>
<dbReference type="Pfam" id="PF00072">
    <property type="entry name" value="Response_reg"/>
    <property type="match status" value="1"/>
</dbReference>
<protein>
    <submittedName>
        <fullName evidence="5">Response regulator</fullName>
    </submittedName>
</protein>
<dbReference type="Gene3D" id="3.40.50.2300">
    <property type="match status" value="1"/>
</dbReference>
<dbReference type="InterPro" id="IPR011006">
    <property type="entry name" value="CheY-like_superfamily"/>
</dbReference>
<feature type="modified residue" description="4-aspartylphosphate" evidence="2">
    <location>
        <position position="72"/>
    </location>
</feature>
<name>A0A9D6V0H2_9BACT</name>
<sequence>MDPKNILRKMFRTRKQPEENTRSILVVDDDVSFCDNLKDILEGEGYEVHIASTCSDASRLVRDKRPWLALVDLKLPDGTGTALLSDLRKVKPDCVCILMTAYADVDSAVTALEKGAFYYLQKPMRPAELLEIVDLAFETIRLKEEKRKSEEALIARNKELEEIIARLKKIIEPS</sequence>
<keyword evidence="3" id="KW-0175">Coiled coil</keyword>
<gene>
    <name evidence="5" type="ORF">HY912_09910</name>
</gene>
<feature type="domain" description="Response regulatory" evidence="4">
    <location>
        <begin position="23"/>
        <end position="137"/>
    </location>
</feature>
<accession>A0A9D6V0H2</accession>
<evidence type="ECO:0000256" key="1">
    <source>
        <dbReference type="ARBA" id="ARBA00022553"/>
    </source>
</evidence>
<evidence type="ECO:0000259" key="4">
    <source>
        <dbReference type="PROSITE" id="PS50110"/>
    </source>
</evidence>
<dbReference type="GO" id="GO:0000160">
    <property type="term" value="P:phosphorelay signal transduction system"/>
    <property type="evidence" value="ECO:0007669"/>
    <property type="project" value="InterPro"/>
</dbReference>
<dbReference type="Proteomes" id="UP000807825">
    <property type="component" value="Unassembled WGS sequence"/>
</dbReference>
<dbReference type="InterPro" id="IPR001789">
    <property type="entry name" value="Sig_transdc_resp-reg_receiver"/>
</dbReference>
<feature type="coiled-coil region" evidence="3">
    <location>
        <begin position="143"/>
        <end position="170"/>
    </location>
</feature>
<proteinExistence type="predicted"/>
<dbReference type="SUPFAM" id="SSF52172">
    <property type="entry name" value="CheY-like"/>
    <property type="match status" value="1"/>
</dbReference>
<evidence type="ECO:0000256" key="3">
    <source>
        <dbReference type="SAM" id="Coils"/>
    </source>
</evidence>
<dbReference type="PANTHER" id="PTHR44591:SF3">
    <property type="entry name" value="RESPONSE REGULATORY DOMAIN-CONTAINING PROTEIN"/>
    <property type="match status" value="1"/>
</dbReference>
<dbReference type="PROSITE" id="PS50110">
    <property type="entry name" value="RESPONSE_REGULATORY"/>
    <property type="match status" value="1"/>
</dbReference>